<dbReference type="Pfam" id="PF12937">
    <property type="entry name" value="F-box-like"/>
    <property type="match status" value="1"/>
</dbReference>
<evidence type="ECO:0000259" key="2">
    <source>
        <dbReference type="SMART" id="SM00256"/>
    </source>
</evidence>
<dbReference type="HOGENOM" id="CLU_011742_0_0_1"/>
<feature type="domain" description="F-box" evidence="2">
    <location>
        <begin position="170"/>
        <end position="210"/>
    </location>
</feature>
<feature type="region of interest" description="Disordered" evidence="1">
    <location>
        <begin position="897"/>
        <end position="936"/>
    </location>
</feature>
<feature type="region of interest" description="Disordered" evidence="1">
    <location>
        <begin position="421"/>
        <end position="453"/>
    </location>
</feature>
<protein>
    <recommendedName>
        <fullName evidence="2">F-box domain-containing protein</fullName>
    </recommendedName>
</protein>
<feature type="region of interest" description="Disordered" evidence="1">
    <location>
        <begin position="787"/>
        <end position="825"/>
    </location>
</feature>
<evidence type="ECO:0000256" key="1">
    <source>
        <dbReference type="SAM" id="MobiDB-lite"/>
    </source>
</evidence>
<feature type="compositionally biased region" description="Low complexity" evidence="1">
    <location>
        <begin position="91"/>
        <end position="105"/>
    </location>
</feature>
<dbReference type="SMART" id="SM00256">
    <property type="entry name" value="FBOX"/>
    <property type="match status" value="2"/>
</dbReference>
<dbReference type="Proteomes" id="UP000019484">
    <property type="component" value="Unassembled WGS sequence"/>
</dbReference>
<name>W9Z239_9EURO</name>
<evidence type="ECO:0000313" key="4">
    <source>
        <dbReference type="Proteomes" id="UP000019484"/>
    </source>
</evidence>
<dbReference type="RefSeq" id="XP_007720239.1">
    <property type="nucleotide sequence ID" value="XM_007722049.1"/>
</dbReference>
<dbReference type="GeneID" id="19156038"/>
<organism evidence="3 4">
    <name type="scientific">Capronia coronata CBS 617.96</name>
    <dbReference type="NCBI Taxonomy" id="1182541"/>
    <lineage>
        <taxon>Eukaryota</taxon>
        <taxon>Fungi</taxon>
        <taxon>Dikarya</taxon>
        <taxon>Ascomycota</taxon>
        <taxon>Pezizomycotina</taxon>
        <taxon>Eurotiomycetes</taxon>
        <taxon>Chaetothyriomycetidae</taxon>
        <taxon>Chaetothyriales</taxon>
        <taxon>Herpotrichiellaceae</taxon>
        <taxon>Capronia</taxon>
    </lineage>
</organism>
<evidence type="ECO:0000313" key="3">
    <source>
        <dbReference type="EMBL" id="EXJ96010.1"/>
    </source>
</evidence>
<feature type="compositionally biased region" description="Acidic residues" evidence="1">
    <location>
        <begin position="899"/>
        <end position="910"/>
    </location>
</feature>
<feature type="region of interest" description="Disordered" evidence="1">
    <location>
        <begin position="483"/>
        <end position="525"/>
    </location>
</feature>
<gene>
    <name evidence="3" type="ORF">A1O1_01136</name>
</gene>
<keyword evidence="4" id="KW-1185">Reference proteome</keyword>
<dbReference type="STRING" id="1182541.W9Z239"/>
<feature type="domain" description="F-box" evidence="2">
    <location>
        <begin position="212"/>
        <end position="251"/>
    </location>
</feature>
<dbReference type="SUPFAM" id="SSF81383">
    <property type="entry name" value="F-box domain"/>
    <property type="match status" value="1"/>
</dbReference>
<dbReference type="eggNOG" id="ENOG502SHIS">
    <property type="taxonomic scope" value="Eukaryota"/>
</dbReference>
<dbReference type="AlphaFoldDB" id="W9Z239"/>
<dbReference type="Pfam" id="PF00646">
    <property type="entry name" value="F-box"/>
    <property type="match status" value="1"/>
</dbReference>
<sequence>MAVCLSADAAGSNCKLNMMDGACDAPDETPPVTLGRSSNLLPLQPQPARLSRVRFLSDDNISSRQNSVQSSAEMTSRQARNAFTNPFSDEGSTGSRRTSSSSDTTDYFRPNAFAGHRDTLARLPLAVSLHKCGGIIWEEESTSDDSDVMDRPYPYPLRVSRNGSVMGPIFPRQVIDRLLRDMSFEDYKSLRLVCRRWNRELPRPNFPAFYRLPQELVQQIYTYLTPSDYDAARHACKAWYLASLDRNVQELMLRRQGSHNALAADLQRLGGVSDDGARGRSSQRTLAEFSGDYIFDQEWVCSKRLATESRLSADWHGPSSGGDPTMSRLFVIEEVVFSKALYGEKTPRRRVFTVSACGNFVLLVAGGEILVYRLWDAEHSMLPVVRLAPGIDVLGVSMDSSSGRYSVAALLEGRKGMLWDISSSPPEAQHDNGPGDTGEPLDLGLQTDVQSSSSIPVSQTLTFGLPMRFHEWLAANAEGHESSPLAILNGTPSTGFDEQLRGESSTPRSSSADDSSDEYDGVKIPVQTRPTAVYSQLGSSDDLPRSVAICPNRKCVAFGCRLGIELHWVNALTGGDLNRWFPLAAPSDYLYFLPQRPGIDSRKKLRLISSAAGPAPMQSYRSDGLPVRWQYWPTSVAHGRRQSTTRLFFGNLPFPASAVPSGNLSDSETPAEGDDVQGILRTVDCDHFRAVPISDGCHLLFTDPLTGLLCLGSDAPFGGPTKLTRKVVFVPPTIQKEQRSPPLLYSAGQALEWGLRVVAFHADGCVVLYSVPADILQRVQASNTTTDAWVDNPDVPGGSASSRDSQMNATPAASMDSDQASGNSQVISDRSIRIPGALIARVEEDSVDDLAIKSDGGDFSLWIFYRSGRSELYRIYSARDVGKRIRRVGDNGLVYDVQNDNEEESPWEDEATSKGKSSLSHVKWADTDGSSKVPLP</sequence>
<comment type="caution">
    <text evidence="3">The sequence shown here is derived from an EMBL/GenBank/DDBJ whole genome shotgun (WGS) entry which is preliminary data.</text>
</comment>
<accession>W9Z239</accession>
<reference evidence="3 4" key="1">
    <citation type="submission" date="2013-03" db="EMBL/GenBank/DDBJ databases">
        <title>The Genome Sequence of Capronia coronata CBS 617.96.</title>
        <authorList>
            <consortium name="The Broad Institute Genomics Platform"/>
            <person name="Cuomo C."/>
            <person name="de Hoog S."/>
            <person name="Gorbushina A."/>
            <person name="Walker B."/>
            <person name="Young S.K."/>
            <person name="Zeng Q."/>
            <person name="Gargeya S."/>
            <person name="Fitzgerald M."/>
            <person name="Haas B."/>
            <person name="Abouelleil A."/>
            <person name="Allen A.W."/>
            <person name="Alvarado L."/>
            <person name="Arachchi H.M."/>
            <person name="Berlin A.M."/>
            <person name="Chapman S.B."/>
            <person name="Gainer-Dewar J."/>
            <person name="Goldberg J."/>
            <person name="Griggs A."/>
            <person name="Gujja S."/>
            <person name="Hansen M."/>
            <person name="Howarth C."/>
            <person name="Imamovic A."/>
            <person name="Ireland A."/>
            <person name="Larimer J."/>
            <person name="McCowan C."/>
            <person name="Murphy C."/>
            <person name="Pearson M."/>
            <person name="Poon T.W."/>
            <person name="Priest M."/>
            <person name="Roberts A."/>
            <person name="Saif S."/>
            <person name="Shea T."/>
            <person name="Sisk P."/>
            <person name="Sykes S."/>
            <person name="Wortman J."/>
            <person name="Nusbaum C."/>
            <person name="Birren B."/>
        </authorList>
    </citation>
    <scope>NUCLEOTIDE SEQUENCE [LARGE SCALE GENOMIC DNA]</scope>
    <source>
        <strain evidence="3 4">CBS 617.96</strain>
    </source>
</reference>
<dbReference type="EMBL" id="AMWN01000001">
    <property type="protein sequence ID" value="EXJ96010.1"/>
    <property type="molecule type" value="Genomic_DNA"/>
</dbReference>
<dbReference type="InterPro" id="IPR001810">
    <property type="entry name" value="F-box_dom"/>
</dbReference>
<proteinExistence type="predicted"/>
<feature type="compositionally biased region" description="Low complexity" evidence="1">
    <location>
        <begin position="504"/>
        <end position="513"/>
    </location>
</feature>
<feature type="compositionally biased region" description="Polar residues" evidence="1">
    <location>
        <begin position="799"/>
        <end position="825"/>
    </location>
</feature>
<feature type="region of interest" description="Disordered" evidence="1">
    <location>
        <begin position="83"/>
        <end position="106"/>
    </location>
</feature>
<dbReference type="InterPro" id="IPR036047">
    <property type="entry name" value="F-box-like_dom_sf"/>
</dbReference>
<dbReference type="OrthoDB" id="1689567at2759"/>